<dbReference type="EMBL" id="MFAT01000031">
    <property type="protein sequence ID" value="OGD86303.1"/>
    <property type="molecule type" value="Genomic_DNA"/>
</dbReference>
<accession>A0A1F5G350</accession>
<dbReference type="Gene3D" id="3.40.50.2000">
    <property type="entry name" value="Glycogen Phosphorylase B"/>
    <property type="match status" value="2"/>
</dbReference>
<protein>
    <submittedName>
        <fullName evidence="3">Trehalose-6-phosphate synthase</fullName>
    </submittedName>
</protein>
<dbReference type="AlphaFoldDB" id="A0A1F5G350"/>
<evidence type="ECO:0000256" key="1">
    <source>
        <dbReference type="ARBA" id="ARBA00008799"/>
    </source>
</evidence>
<keyword evidence="2" id="KW-0175">Coiled coil</keyword>
<evidence type="ECO:0000313" key="4">
    <source>
        <dbReference type="Proteomes" id="UP000176317"/>
    </source>
</evidence>
<dbReference type="SUPFAM" id="SSF53756">
    <property type="entry name" value="UDP-Glycosyltransferase/glycogen phosphorylase"/>
    <property type="match status" value="1"/>
</dbReference>
<organism evidence="3 4">
    <name type="scientific">Candidatus Curtissbacteria bacterium RBG_13_35_7</name>
    <dbReference type="NCBI Taxonomy" id="1797705"/>
    <lineage>
        <taxon>Bacteria</taxon>
        <taxon>Candidatus Curtissiibacteriota</taxon>
    </lineage>
</organism>
<dbReference type="GO" id="GO:0003825">
    <property type="term" value="F:alpha,alpha-trehalose-phosphate synthase (UDP-forming) activity"/>
    <property type="evidence" value="ECO:0007669"/>
    <property type="project" value="TreeGrafter"/>
</dbReference>
<comment type="similarity">
    <text evidence="1">Belongs to the glycosyltransferase 20 family.</text>
</comment>
<proteinExistence type="inferred from homology"/>
<dbReference type="Proteomes" id="UP000176317">
    <property type="component" value="Unassembled WGS sequence"/>
</dbReference>
<gene>
    <name evidence="3" type="ORF">A2164_03290</name>
</gene>
<name>A0A1F5G350_9BACT</name>
<dbReference type="Pfam" id="PF00982">
    <property type="entry name" value="Glyco_transf_20"/>
    <property type="match status" value="1"/>
</dbReference>
<evidence type="ECO:0000256" key="2">
    <source>
        <dbReference type="SAM" id="Coils"/>
    </source>
</evidence>
<comment type="caution">
    <text evidence="3">The sequence shown here is derived from an EMBL/GenBank/DDBJ whole genome shotgun (WGS) entry which is preliminary data.</text>
</comment>
<feature type="coiled-coil region" evidence="2">
    <location>
        <begin position="324"/>
        <end position="351"/>
    </location>
</feature>
<dbReference type="PANTHER" id="PTHR10788">
    <property type="entry name" value="TREHALOSE-6-PHOSPHATE SYNTHASE"/>
    <property type="match status" value="1"/>
</dbReference>
<evidence type="ECO:0000313" key="3">
    <source>
        <dbReference type="EMBL" id="OGD86303.1"/>
    </source>
</evidence>
<dbReference type="PANTHER" id="PTHR10788:SF106">
    <property type="entry name" value="BCDNA.GH08860"/>
    <property type="match status" value="1"/>
</dbReference>
<sequence length="481" mass="56635">MFKNLKDYLFVVVSNRQPYIHRFEGKKIKYLRSTSGVAIPLDPIMKTSQGLWIAHGSGDADKKVVNKFDHIKLPPDKPKYTLRRVWLTKAEEDGYYYGFSNEGLWPLCHIAFTRPKFDKPDWETYKKVNQKFANTILKEIKNKKAFVFIQDYHFALLPLFIREKHPDCIIAQFWHIPWPNPEAFRICPWRKQIIRGLLANDLLGFNIRYYCQNFLDTVNDNLEAKVNLENFEVTRRHHSTLIRSYPISVDYEDLNSLAREKSTTKLINKFQADFNLKNKKIGLGIDRLDYTKGIPERLRAIEIFLKKNPKYIGKFTFIQIAVPSRTHIQKYKDIKDEIENLVEEINFKYQTNNWKPIIYIKRDHSKKELSALYNLCHFCIVSALHDGMNLIAKEFIASRIKENGALILSLFTGSSRELVDALLVNPYSTYTFARIIKRAIEMPQTEQRIRMKKMRELVQNNNVYLWAGRILSDLLKLETSI</sequence>
<dbReference type="InterPro" id="IPR001830">
    <property type="entry name" value="Glyco_trans_20"/>
</dbReference>
<reference evidence="3 4" key="1">
    <citation type="journal article" date="2016" name="Nat. Commun.">
        <title>Thousands of microbial genomes shed light on interconnected biogeochemical processes in an aquifer system.</title>
        <authorList>
            <person name="Anantharaman K."/>
            <person name="Brown C.T."/>
            <person name="Hug L.A."/>
            <person name="Sharon I."/>
            <person name="Castelle C.J."/>
            <person name="Probst A.J."/>
            <person name="Thomas B.C."/>
            <person name="Singh A."/>
            <person name="Wilkins M.J."/>
            <person name="Karaoz U."/>
            <person name="Brodie E.L."/>
            <person name="Williams K.H."/>
            <person name="Hubbard S.S."/>
            <person name="Banfield J.F."/>
        </authorList>
    </citation>
    <scope>NUCLEOTIDE SEQUENCE [LARGE SCALE GENOMIC DNA]</scope>
</reference>
<dbReference type="GO" id="GO:0005992">
    <property type="term" value="P:trehalose biosynthetic process"/>
    <property type="evidence" value="ECO:0007669"/>
    <property type="project" value="InterPro"/>
</dbReference>
<dbReference type="CDD" id="cd03788">
    <property type="entry name" value="GT20_TPS"/>
    <property type="match status" value="1"/>
</dbReference>